<evidence type="ECO:0000256" key="2">
    <source>
        <dbReference type="SAM" id="Phobius"/>
    </source>
</evidence>
<proteinExistence type="predicted"/>
<protein>
    <submittedName>
        <fullName evidence="3">Uncharacterized protein</fullName>
    </submittedName>
</protein>
<feature type="transmembrane region" description="Helical" evidence="2">
    <location>
        <begin position="671"/>
        <end position="698"/>
    </location>
</feature>
<organism evidence="3 4">
    <name type="scientific">Fragariocoptes setiger</name>
    <dbReference type="NCBI Taxonomy" id="1670756"/>
    <lineage>
        <taxon>Eukaryota</taxon>
        <taxon>Metazoa</taxon>
        <taxon>Ecdysozoa</taxon>
        <taxon>Arthropoda</taxon>
        <taxon>Chelicerata</taxon>
        <taxon>Arachnida</taxon>
        <taxon>Acari</taxon>
        <taxon>Acariformes</taxon>
        <taxon>Trombidiformes</taxon>
        <taxon>Prostigmata</taxon>
        <taxon>Eupodina</taxon>
        <taxon>Eriophyoidea</taxon>
        <taxon>Phytoptidae</taxon>
        <taxon>Fragariocoptes</taxon>
    </lineage>
</organism>
<dbReference type="EMBL" id="JAIFTH010000079">
    <property type="protein sequence ID" value="KAG9510763.1"/>
    <property type="molecule type" value="Genomic_DNA"/>
</dbReference>
<keyword evidence="2" id="KW-1133">Transmembrane helix</keyword>
<dbReference type="Proteomes" id="UP000825002">
    <property type="component" value="Unassembled WGS sequence"/>
</dbReference>
<reference evidence="3 4" key="1">
    <citation type="submission" date="2020-10" db="EMBL/GenBank/DDBJ databases">
        <authorList>
            <person name="Klimov P.B."/>
            <person name="Dyachkov S.M."/>
            <person name="Chetverikov P.E."/>
        </authorList>
    </citation>
    <scope>NUCLEOTIDE SEQUENCE [LARGE SCALE GENOMIC DNA]</scope>
    <source>
        <strain evidence="3">BMOC 18-1129-001#AD2665</strain>
        <tissue evidence="3">Entire mites</tissue>
    </source>
</reference>
<name>A0ABQ7SBI0_9ACAR</name>
<evidence type="ECO:0000313" key="4">
    <source>
        <dbReference type="Proteomes" id="UP000825002"/>
    </source>
</evidence>
<feature type="region of interest" description="Disordered" evidence="1">
    <location>
        <begin position="594"/>
        <end position="627"/>
    </location>
</feature>
<keyword evidence="4" id="KW-1185">Reference proteome</keyword>
<evidence type="ECO:0000313" key="3">
    <source>
        <dbReference type="EMBL" id="KAG9510763.1"/>
    </source>
</evidence>
<keyword evidence="2" id="KW-0472">Membrane</keyword>
<comment type="caution">
    <text evidence="3">The sequence shown here is derived from an EMBL/GenBank/DDBJ whole genome shotgun (WGS) entry which is preliminary data.</text>
</comment>
<gene>
    <name evidence="3" type="ORF">GZH46_00683</name>
</gene>
<keyword evidence="2" id="KW-0812">Transmembrane</keyword>
<accession>A0ABQ7SBI0</accession>
<evidence type="ECO:0000256" key="1">
    <source>
        <dbReference type="SAM" id="MobiDB-lite"/>
    </source>
</evidence>
<feature type="compositionally biased region" description="Basic and acidic residues" evidence="1">
    <location>
        <begin position="616"/>
        <end position="627"/>
    </location>
</feature>
<feature type="compositionally biased region" description="Polar residues" evidence="1">
    <location>
        <begin position="595"/>
        <end position="615"/>
    </location>
</feature>
<sequence>MQAEDASSSSMSGLTHTDASTSIPAIDGLLAANHSSGVIVSHSARGSYPMTNSDYVKHSKGSHGDFYEAAIFDLRSLTNYTFEVHAERFRNEPPNNKQHIEEMSGSKRLNSGRTISMQEPDTKKLRIETKGFGAEASRCLANISEVIIKTGKYFAGKIGVENANDPRCSVYGDKSSPLSTYRLTILHDVCGSRVIDNTRIETMVLVHEHERVLTHNAGRFLVVCNSPKSFTLRASVSVPQVNGIATRTRPATISTVHRDNHHGHHRAKSGSLTATHPPLAFKFDGMPVNLGMLSGKYRTHSSLAHARQTQNHDLTIVNSSTNGLLAKSGHASIGDRHEAISSDSLIPRSALMQHPSTDAPNPLTNDLFSDSHAMGYDPAHLIRSDLHLHNKTHPARTMRLLPTIAGGPATIEMLVPINHKMYDKDETAAIPSDTHNRNLAANEVNGPSQQFDGNIGASTTIINNHKPQAAAKSASRTVKSATVMFEPELERVTQVKAITPVTINSTETHENMYAISGRYSGRQSKSMSLLTVPGNADELGETRHKDYFPPHGIPSVPLASTMPAFDDVKDTTPAVTTASSDFINDIAEQIPSVPPTTRSLEIINDNNNRNGGTSHTDARWPRSNDSHKWRFRQSKSNRDDFLDHYDDNNQLFDGDASSRRNYSRHLNETNFIFYVALLVAASGFVGCLVATSWFMLSVPHVKTGTLRRWTNPDAFSIMSSTDYVDYSPTVRQSQMRNLSTSTHNLKTSSLVRLLDTRNHDQDHEAAISYISSPEHSRAFDVHPRSNLQRWTQTQSLLSHSSRCPDLADQHRCEVRNNGKQIIVDSSKLGESYA</sequence>